<gene>
    <name evidence="1" type="ORF">g.14101</name>
</gene>
<accession>A0A146LVW1</accession>
<dbReference type="AlphaFoldDB" id="A0A146LVW1"/>
<dbReference type="EMBL" id="GDHC01007803">
    <property type="protein sequence ID" value="JAQ10826.1"/>
    <property type="molecule type" value="Transcribed_RNA"/>
</dbReference>
<evidence type="ECO:0000313" key="1">
    <source>
        <dbReference type="EMBL" id="JAQ10826.1"/>
    </source>
</evidence>
<protein>
    <submittedName>
        <fullName evidence="1">Uncharacterized protein</fullName>
    </submittedName>
</protein>
<organism evidence="1">
    <name type="scientific">Lygus hesperus</name>
    <name type="common">Western plant bug</name>
    <dbReference type="NCBI Taxonomy" id="30085"/>
    <lineage>
        <taxon>Eukaryota</taxon>
        <taxon>Metazoa</taxon>
        <taxon>Ecdysozoa</taxon>
        <taxon>Arthropoda</taxon>
        <taxon>Hexapoda</taxon>
        <taxon>Insecta</taxon>
        <taxon>Pterygota</taxon>
        <taxon>Neoptera</taxon>
        <taxon>Paraneoptera</taxon>
        <taxon>Hemiptera</taxon>
        <taxon>Heteroptera</taxon>
        <taxon>Panheteroptera</taxon>
        <taxon>Cimicomorpha</taxon>
        <taxon>Miridae</taxon>
        <taxon>Mirini</taxon>
        <taxon>Lygus</taxon>
    </lineage>
</organism>
<name>A0A146LVW1_LYGHE</name>
<reference evidence="1" key="1">
    <citation type="journal article" date="2016" name="Gigascience">
        <title>De novo construction of an expanded transcriptome assembly for the western tarnished plant bug, Lygus hesperus.</title>
        <authorList>
            <person name="Tassone E.E."/>
            <person name="Geib S.M."/>
            <person name="Hall B."/>
            <person name="Fabrick J.A."/>
            <person name="Brent C.S."/>
            <person name="Hull J.J."/>
        </authorList>
    </citation>
    <scope>NUCLEOTIDE SEQUENCE</scope>
</reference>
<proteinExistence type="predicted"/>
<sequence>MYMYMCVLCIPAHNSNTNAHIGAQCTQIQQHETRYAVHSSGLHATQPSRGQGLRCAQPQHWGLRNLHNLRGCGCDGVQWYTSDPVDLVTRWILSHPPPPRYPADGECGRKCGCVQCKPCGNSAGR</sequence>